<evidence type="ECO:0000313" key="2">
    <source>
        <dbReference type="Proteomes" id="UP001501469"/>
    </source>
</evidence>
<evidence type="ECO:0000313" key="1">
    <source>
        <dbReference type="EMBL" id="GAA4030969.1"/>
    </source>
</evidence>
<sequence length="67" mass="7511">MAHDSRFGPCAQTPQQRAYVLHQLREALPKLKTTVTPETEQLCARYIAGELTWADVRRALDEAEASA</sequence>
<dbReference type="Proteomes" id="UP001501469">
    <property type="component" value="Unassembled WGS sequence"/>
</dbReference>
<dbReference type="EMBL" id="BAABDK010000011">
    <property type="protein sequence ID" value="GAA4030969.1"/>
    <property type="molecule type" value="Genomic_DNA"/>
</dbReference>
<dbReference type="RefSeq" id="WP_345052101.1">
    <property type="nucleotide sequence ID" value="NZ_BAABDK010000011.1"/>
</dbReference>
<comment type="caution">
    <text evidence="1">The sequence shown here is derived from an EMBL/GenBank/DDBJ whole genome shotgun (WGS) entry which is preliminary data.</text>
</comment>
<reference evidence="2" key="1">
    <citation type="journal article" date="2019" name="Int. J. Syst. Evol. Microbiol.">
        <title>The Global Catalogue of Microorganisms (GCM) 10K type strain sequencing project: providing services to taxonomists for standard genome sequencing and annotation.</title>
        <authorList>
            <consortium name="The Broad Institute Genomics Platform"/>
            <consortium name="The Broad Institute Genome Sequencing Center for Infectious Disease"/>
            <person name="Wu L."/>
            <person name="Ma J."/>
        </authorList>
    </citation>
    <scope>NUCLEOTIDE SEQUENCE [LARGE SCALE GENOMIC DNA]</scope>
    <source>
        <strain evidence="2">JCM 17225</strain>
    </source>
</reference>
<organism evidence="1 2">
    <name type="scientific">Hymenobacter glaciei</name>
    <dbReference type="NCBI Taxonomy" id="877209"/>
    <lineage>
        <taxon>Bacteria</taxon>
        <taxon>Pseudomonadati</taxon>
        <taxon>Bacteroidota</taxon>
        <taxon>Cytophagia</taxon>
        <taxon>Cytophagales</taxon>
        <taxon>Hymenobacteraceae</taxon>
        <taxon>Hymenobacter</taxon>
    </lineage>
</organism>
<evidence type="ECO:0008006" key="3">
    <source>
        <dbReference type="Google" id="ProtNLM"/>
    </source>
</evidence>
<proteinExistence type="predicted"/>
<protein>
    <recommendedName>
        <fullName evidence="3">Antitoxin VbhA domain-containing protein</fullName>
    </recommendedName>
</protein>
<accession>A0ABP7TTC5</accession>
<name>A0ABP7TTC5_9BACT</name>
<gene>
    <name evidence="1" type="ORF">GCM10022409_14000</name>
</gene>
<keyword evidence="2" id="KW-1185">Reference proteome</keyword>